<name>A0A1H8CFT9_STIAU</name>
<dbReference type="OrthoDB" id="5496070at2"/>
<gene>
    <name evidence="1" type="ORF">SAMN05444354_12661</name>
</gene>
<reference evidence="2" key="1">
    <citation type="submission" date="2016-10" db="EMBL/GenBank/DDBJ databases">
        <authorList>
            <person name="Varghese N."/>
            <person name="Submissions S."/>
        </authorList>
    </citation>
    <scope>NUCLEOTIDE SEQUENCE [LARGE SCALE GENOMIC DNA]</scope>
    <source>
        <strain evidence="2">DSM 17044</strain>
    </source>
</reference>
<keyword evidence="2" id="KW-1185">Reference proteome</keyword>
<dbReference type="PROSITE" id="PS51257">
    <property type="entry name" value="PROKAR_LIPOPROTEIN"/>
    <property type="match status" value="1"/>
</dbReference>
<proteinExistence type="predicted"/>
<organism evidence="1 2">
    <name type="scientific">Stigmatella aurantiaca</name>
    <dbReference type="NCBI Taxonomy" id="41"/>
    <lineage>
        <taxon>Bacteria</taxon>
        <taxon>Pseudomonadati</taxon>
        <taxon>Myxococcota</taxon>
        <taxon>Myxococcia</taxon>
        <taxon>Myxococcales</taxon>
        <taxon>Cystobacterineae</taxon>
        <taxon>Archangiaceae</taxon>
        <taxon>Stigmatella</taxon>
    </lineage>
</organism>
<protein>
    <recommendedName>
        <fullName evidence="3">PKD domain-containing protein</fullName>
    </recommendedName>
</protein>
<dbReference type="AlphaFoldDB" id="A0A1H8CFT9"/>
<accession>A0A1H8CFT9</accession>
<dbReference type="RefSeq" id="WP_075010578.1">
    <property type="nucleotide sequence ID" value="NZ_FOAP01000026.1"/>
</dbReference>
<evidence type="ECO:0008006" key="3">
    <source>
        <dbReference type="Google" id="ProtNLM"/>
    </source>
</evidence>
<sequence>MNSRLLLAFLCLASFSTGCIVVDDDDRGYPGDVSFLWTFQGLRCDQARDVFGVNVEIPGERLHNGGRFACNTGGVDGITLHDFRAGTYPFVLRAVDVHNVVIYEAQGTFRIDGNTTVRADLMGQGDPASYALLNWTFPGNASCGQAGVASVDVILDELESVNFPCIEGQRSPGLETPELEPGSHFIEFIARDYDGNPLYYFNGKLVTEAYNPVFASYNLYAVGGAAISWKFSDGSVTMDCNQIDPSGTLEVNVNFQDTATGEWVYEEQGDWQDCRAKPITYSFLRPGSYKVSLYAKKGTTEYRSNSNMAPILVRAHQFPPPNQALEVTMFRR</sequence>
<dbReference type="EMBL" id="FOAP01000026">
    <property type="protein sequence ID" value="SEM94141.1"/>
    <property type="molecule type" value="Genomic_DNA"/>
</dbReference>
<evidence type="ECO:0000313" key="2">
    <source>
        <dbReference type="Proteomes" id="UP000182719"/>
    </source>
</evidence>
<evidence type="ECO:0000313" key="1">
    <source>
        <dbReference type="EMBL" id="SEM94141.1"/>
    </source>
</evidence>
<dbReference type="Proteomes" id="UP000182719">
    <property type="component" value="Unassembled WGS sequence"/>
</dbReference>